<dbReference type="RefSeq" id="WP_379734129.1">
    <property type="nucleotide sequence ID" value="NZ_JBHRVV010000001.1"/>
</dbReference>
<comment type="caution">
    <text evidence="2">The sequence shown here is derived from an EMBL/GenBank/DDBJ whole genome shotgun (WGS) entry which is preliminary data.</text>
</comment>
<sequence>MLEIKPVQAGRFAICLAFLLGGCASTGTLDDSRATAENAQATLKRFAQDPDMTWLHDNLPRAKAVLISPQILQAGFIVGGSGGKAVLHARSAGSPGWTGPAFYKLGTGSIGLQAGAEAAEMVALVMTDKALNSFLSTDFKLGGEVSVAAGPVGAGTGAPVTADMVVYVRTKGLYGGLNLSGSVVSVDDKANRGFYGREVTPVDILVRHSATSAIGNTLAQEVARATRSAGR</sequence>
<feature type="domain" description="Ysc84 actin-binding" evidence="1">
    <location>
        <begin position="107"/>
        <end position="214"/>
    </location>
</feature>
<organism evidence="2 3">
    <name type="scientific">Massilia haematophila</name>
    <dbReference type="NCBI Taxonomy" id="457923"/>
    <lineage>
        <taxon>Bacteria</taxon>
        <taxon>Pseudomonadati</taxon>
        <taxon>Pseudomonadota</taxon>
        <taxon>Betaproteobacteria</taxon>
        <taxon>Burkholderiales</taxon>
        <taxon>Oxalobacteraceae</taxon>
        <taxon>Telluria group</taxon>
        <taxon>Massilia</taxon>
    </lineage>
</organism>
<dbReference type="PROSITE" id="PS51257">
    <property type="entry name" value="PROKAR_LIPOPROTEIN"/>
    <property type="match status" value="1"/>
</dbReference>
<dbReference type="Pfam" id="PF04366">
    <property type="entry name" value="Ysc84"/>
    <property type="match status" value="1"/>
</dbReference>
<reference evidence="3" key="1">
    <citation type="journal article" date="2019" name="Int. J. Syst. Evol. Microbiol.">
        <title>The Global Catalogue of Microorganisms (GCM) 10K type strain sequencing project: providing services to taxonomists for standard genome sequencing and annotation.</title>
        <authorList>
            <consortium name="The Broad Institute Genomics Platform"/>
            <consortium name="The Broad Institute Genome Sequencing Center for Infectious Disease"/>
            <person name="Wu L."/>
            <person name="Ma J."/>
        </authorList>
    </citation>
    <scope>NUCLEOTIDE SEQUENCE [LARGE SCALE GENOMIC DNA]</scope>
    <source>
        <strain evidence="3">CCM 7480</strain>
    </source>
</reference>
<dbReference type="PANTHER" id="PTHR15629">
    <property type="entry name" value="SH3YL1 PROTEIN"/>
    <property type="match status" value="1"/>
</dbReference>
<accession>A0ABV7PF24</accession>
<dbReference type="InterPro" id="IPR051702">
    <property type="entry name" value="SH3_domain_YSC84-like"/>
</dbReference>
<gene>
    <name evidence="2" type="ORF">ACFOPH_05890</name>
</gene>
<protein>
    <submittedName>
        <fullName evidence="2">Lipid-binding SYLF domain-containing protein</fullName>
    </submittedName>
</protein>
<dbReference type="PANTHER" id="PTHR15629:SF2">
    <property type="entry name" value="SH3 DOMAIN-CONTAINING YSC84-LIKE PROTEIN 1"/>
    <property type="match status" value="1"/>
</dbReference>
<evidence type="ECO:0000313" key="3">
    <source>
        <dbReference type="Proteomes" id="UP001595665"/>
    </source>
</evidence>
<dbReference type="Proteomes" id="UP001595665">
    <property type="component" value="Unassembled WGS sequence"/>
</dbReference>
<dbReference type="EMBL" id="JBHRVV010000001">
    <property type="protein sequence ID" value="MFC3457774.1"/>
    <property type="molecule type" value="Genomic_DNA"/>
</dbReference>
<evidence type="ECO:0000259" key="1">
    <source>
        <dbReference type="Pfam" id="PF04366"/>
    </source>
</evidence>
<evidence type="ECO:0000313" key="2">
    <source>
        <dbReference type="EMBL" id="MFC3457774.1"/>
    </source>
</evidence>
<proteinExistence type="predicted"/>
<name>A0ABV7PF24_9BURK</name>
<dbReference type="CDD" id="cd11524">
    <property type="entry name" value="SYLF"/>
    <property type="match status" value="1"/>
</dbReference>
<dbReference type="InterPro" id="IPR007461">
    <property type="entry name" value="Ysc84_actin-binding"/>
</dbReference>
<keyword evidence="3" id="KW-1185">Reference proteome</keyword>